<dbReference type="EMBL" id="CP001231">
    <property type="protein sequence ID" value="ACO05005.1"/>
    <property type="molecule type" value="Genomic_DNA"/>
</dbReference>
<dbReference type="HOGENOM" id="CLU_1747928_0_0_0"/>
<organism evidence="1 2">
    <name type="scientific">Persephonella marina (strain DSM 14350 / EX-H1)</name>
    <dbReference type="NCBI Taxonomy" id="123214"/>
    <lineage>
        <taxon>Bacteria</taxon>
        <taxon>Pseudomonadati</taxon>
        <taxon>Aquificota</taxon>
        <taxon>Aquificia</taxon>
        <taxon>Aquificales</taxon>
        <taxon>Hydrogenothermaceae</taxon>
        <taxon>Persephonella</taxon>
    </lineage>
</organism>
<reference evidence="1 2" key="1">
    <citation type="journal article" date="2009" name="J. Bacteriol.">
        <title>Complete and draft genome sequences of six members of the Aquificales.</title>
        <authorList>
            <person name="Reysenbach A.L."/>
            <person name="Hamamura N."/>
            <person name="Podar M."/>
            <person name="Griffiths E."/>
            <person name="Ferreira S."/>
            <person name="Hochstein R."/>
            <person name="Heidelberg J."/>
            <person name="Johnson J."/>
            <person name="Mead D."/>
            <person name="Pohorille A."/>
            <person name="Sarmiento M."/>
            <person name="Schweighofer K."/>
            <person name="Seshadri R."/>
            <person name="Voytek M.A."/>
        </authorList>
    </citation>
    <scope>NUCLEOTIDE SEQUENCE [LARGE SCALE GENOMIC DNA]</scope>
    <source>
        <strain evidence="2">DSM 14350 / EX-H1</strain>
        <plasmid evidence="2">pPERMA01</plasmid>
    </source>
</reference>
<keyword evidence="2" id="KW-1185">Reference proteome</keyword>
<evidence type="ECO:0000313" key="2">
    <source>
        <dbReference type="Proteomes" id="UP000001366"/>
    </source>
</evidence>
<geneLocation type="plasmid" evidence="2">
    <name>pPERMA01</name>
</geneLocation>
<proteinExistence type="predicted"/>
<dbReference type="Proteomes" id="UP000001366">
    <property type="component" value="Plasmid unnamed"/>
</dbReference>
<evidence type="ECO:0000313" key="1">
    <source>
        <dbReference type="EMBL" id="ACO05005.1"/>
    </source>
</evidence>
<dbReference type="KEGG" id="pmx:PERMA_A0062"/>
<protein>
    <submittedName>
        <fullName evidence="1">Uncharacterized protein</fullName>
    </submittedName>
</protein>
<sequence>MKEVDELKQIIEKRNRDVVVIGRLLKKIKQEKSYKEKSFSEFLRNIGISTRTANYYIRISELENADKLVEEIGYTKLIVLMEAKKLNKETLEMAKEMSVSQLKRKLFETEQKKDISKVEKDIERLLKKYPVDDFKKALVNVIKKLKEEE</sequence>
<dbReference type="AlphaFoldDB" id="C0QUZ1"/>
<accession>C0QUZ1</accession>
<name>C0QUZ1_PERMH</name>
<dbReference type="RefSeq" id="WP_012675193.1">
    <property type="nucleotide sequence ID" value="NC_012439.1"/>
</dbReference>
<keyword evidence="1" id="KW-0614">Plasmid</keyword>
<dbReference type="PaxDb" id="123214-PERMA_A0062"/>
<gene>
    <name evidence="1" type="ordered locus">PERMA_A0062</name>
</gene>